<accession>A0ABD3DK80</accession>
<sequence>MWKIMTQAVPVDAKVATKGVFGPFRCCCKQGGFETMEHLFLDGDIAIQIWDHFGKLFRKSRLVRLTNSMILHFKLWMHSVNLNSQLGMLSLGVYAYICWEIWKARCSCKFDNQAMSSPAIISKITKQIPQLNMIISPKIHASKWDKIILAELQIRNNFDNIRKKLKQTWIKPEQGRLKLNIAGNSDTNMGGGIVRSHSGDVLFAYCMAFEAEKSKQEIILRSILEGWKICSSIGLTGIGVESDDAQVISAILEEGASAQLVYLGRQVKFSQIQKICKSQNEAANFLVKNRYNYLKIFSGNVELPQSVQIQITREKIPIPNFRSGGLNIDPG</sequence>
<evidence type="ECO:0000259" key="2">
    <source>
        <dbReference type="Pfam" id="PF13966"/>
    </source>
</evidence>
<dbReference type="PANTHER" id="PTHR47723:SF19">
    <property type="entry name" value="POLYNUCLEOTIDYL TRANSFERASE, RIBONUCLEASE H-LIKE SUPERFAMILY PROTEIN"/>
    <property type="match status" value="1"/>
</dbReference>
<proteinExistence type="predicted"/>
<dbReference type="EMBL" id="JAVIJP010000016">
    <property type="protein sequence ID" value="KAL3642695.1"/>
    <property type="molecule type" value="Genomic_DNA"/>
</dbReference>
<dbReference type="Pfam" id="PF13966">
    <property type="entry name" value="zf-RVT"/>
    <property type="match status" value="1"/>
</dbReference>
<organism evidence="3 4">
    <name type="scientific">Castilleja foliolosa</name>
    <dbReference type="NCBI Taxonomy" id="1961234"/>
    <lineage>
        <taxon>Eukaryota</taxon>
        <taxon>Viridiplantae</taxon>
        <taxon>Streptophyta</taxon>
        <taxon>Embryophyta</taxon>
        <taxon>Tracheophyta</taxon>
        <taxon>Spermatophyta</taxon>
        <taxon>Magnoliopsida</taxon>
        <taxon>eudicotyledons</taxon>
        <taxon>Gunneridae</taxon>
        <taxon>Pentapetalae</taxon>
        <taxon>asterids</taxon>
        <taxon>lamiids</taxon>
        <taxon>Lamiales</taxon>
        <taxon>Orobanchaceae</taxon>
        <taxon>Pedicularideae</taxon>
        <taxon>Castillejinae</taxon>
        <taxon>Castilleja</taxon>
    </lineage>
</organism>
<feature type="domain" description="Reverse transcriptase zinc-binding" evidence="2">
    <location>
        <begin position="1"/>
        <end position="50"/>
    </location>
</feature>
<dbReference type="PANTHER" id="PTHR47723">
    <property type="entry name" value="OS05G0353850 PROTEIN"/>
    <property type="match status" value="1"/>
</dbReference>
<dbReference type="InterPro" id="IPR053151">
    <property type="entry name" value="RNase_H-like"/>
</dbReference>
<keyword evidence="4" id="KW-1185">Reference proteome</keyword>
<dbReference type="InterPro" id="IPR026960">
    <property type="entry name" value="RVT-Znf"/>
</dbReference>
<feature type="domain" description="RNase H type-1" evidence="1">
    <location>
        <begin position="189"/>
        <end position="255"/>
    </location>
</feature>
<dbReference type="InterPro" id="IPR002156">
    <property type="entry name" value="RNaseH_domain"/>
</dbReference>
<comment type="caution">
    <text evidence="3">The sequence shown here is derived from an EMBL/GenBank/DDBJ whole genome shotgun (WGS) entry which is preliminary data.</text>
</comment>
<evidence type="ECO:0008006" key="5">
    <source>
        <dbReference type="Google" id="ProtNLM"/>
    </source>
</evidence>
<evidence type="ECO:0000313" key="4">
    <source>
        <dbReference type="Proteomes" id="UP001632038"/>
    </source>
</evidence>
<reference evidence="4" key="1">
    <citation type="journal article" date="2024" name="IScience">
        <title>Strigolactones Initiate the Formation of Haustorium-like Structures in Castilleja.</title>
        <authorList>
            <person name="Buerger M."/>
            <person name="Peterson D."/>
            <person name="Chory J."/>
        </authorList>
    </citation>
    <scope>NUCLEOTIDE SEQUENCE [LARGE SCALE GENOMIC DNA]</scope>
</reference>
<name>A0ABD3DK80_9LAMI</name>
<dbReference type="AlphaFoldDB" id="A0ABD3DK80"/>
<protein>
    <recommendedName>
        <fullName evidence="5">RNase H type-1 domain-containing protein</fullName>
    </recommendedName>
</protein>
<evidence type="ECO:0000313" key="3">
    <source>
        <dbReference type="EMBL" id="KAL3642695.1"/>
    </source>
</evidence>
<dbReference type="Pfam" id="PF13456">
    <property type="entry name" value="RVT_3"/>
    <property type="match status" value="1"/>
</dbReference>
<dbReference type="Proteomes" id="UP001632038">
    <property type="component" value="Unassembled WGS sequence"/>
</dbReference>
<evidence type="ECO:0000259" key="1">
    <source>
        <dbReference type="Pfam" id="PF13456"/>
    </source>
</evidence>
<gene>
    <name evidence="3" type="ORF">CASFOL_013510</name>
</gene>